<dbReference type="GO" id="GO:0008615">
    <property type="term" value="P:pyridoxine biosynthetic process"/>
    <property type="evidence" value="ECO:0007669"/>
    <property type="project" value="UniProtKB-UniRule"/>
</dbReference>
<comment type="caution">
    <text evidence="6">The sequence shown here is derived from an EMBL/GenBank/DDBJ whole genome shotgun (WGS) entry which is preliminary data.</text>
</comment>
<evidence type="ECO:0000256" key="5">
    <source>
        <dbReference type="NCBIfam" id="TIGR00559"/>
    </source>
</evidence>
<feature type="active site" description="Proton acceptor" evidence="4">
    <location>
        <position position="47"/>
    </location>
</feature>
<dbReference type="AlphaFoldDB" id="A0A1F7SIY6"/>
<dbReference type="EC" id="2.6.99.2" evidence="4 5"/>
<feature type="binding site" evidence="4">
    <location>
        <position position="22"/>
    </location>
    <ligand>
        <name>3-amino-2-oxopropyl phosphate</name>
        <dbReference type="ChEBI" id="CHEBI:57279"/>
    </ligand>
</feature>
<keyword evidence="2 4" id="KW-0808">Transferase</keyword>
<dbReference type="InterPro" id="IPR004569">
    <property type="entry name" value="PyrdxlP_synth_PdxJ"/>
</dbReference>
<feature type="binding site" evidence="4">
    <location>
        <position position="196"/>
    </location>
    <ligand>
        <name>3-amino-2-oxopropyl phosphate</name>
        <dbReference type="ChEBI" id="CHEBI:57279"/>
    </ligand>
</feature>
<dbReference type="SUPFAM" id="SSF63892">
    <property type="entry name" value="Pyridoxine 5'-phosphate synthase"/>
    <property type="match status" value="1"/>
</dbReference>
<proteinExistence type="inferred from homology"/>
<evidence type="ECO:0000313" key="6">
    <source>
        <dbReference type="EMBL" id="OGL53733.1"/>
    </source>
</evidence>
<evidence type="ECO:0000313" key="7">
    <source>
        <dbReference type="Proteomes" id="UP000178082"/>
    </source>
</evidence>
<dbReference type="PANTHER" id="PTHR30456">
    <property type="entry name" value="PYRIDOXINE 5'-PHOSPHATE SYNTHASE"/>
    <property type="match status" value="1"/>
</dbReference>
<keyword evidence="1 4" id="KW-0963">Cytoplasm</keyword>
<dbReference type="NCBIfam" id="NF003627">
    <property type="entry name" value="PRK05265.1-5"/>
    <property type="match status" value="1"/>
</dbReference>
<organism evidence="6 7">
    <name type="scientific">Candidatus Schekmanbacteria bacterium RIFCSPLOWO2_12_FULL_38_15</name>
    <dbReference type="NCBI Taxonomy" id="1817883"/>
    <lineage>
        <taxon>Bacteria</taxon>
        <taxon>Candidatus Schekmaniibacteriota</taxon>
    </lineage>
</organism>
<accession>A0A1F7SIY6</accession>
<gene>
    <name evidence="4" type="primary">pdxJ</name>
    <name evidence="6" type="ORF">A3G31_03235</name>
</gene>
<evidence type="ECO:0000256" key="2">
    <source>
        <dbReference type="ARBA" id="ARBA00022679"/>
    </source>
</evidence>
<comment type="function">
    <text evidence="4">Catalyzes the complicated ring closure reaction between the two acyclic compounds 1-deoxy-D-xylulose-5-phosphate (DXP) and 3-amino-2-oxopropyl phosphate (1-amino-acetone-3-phosphate or AAP) to form pyridoxine 5'-phosphate (PNP) and inorganic phosphate.</text>
</comment>
<dbReference type="PANTHER" id="PTHR30456:SF0">
    <property type="entry name" value="PYRIDOXINE 5'-PHOSPHATE SYNTHASE"/>
    <property type="match status" value="1"/>
</dbReference>
<reference evidence="6 7" key="1">
    <citation type="journal article" date="2016" name="Nat. Commun.">
        <title>Thousands of microbial genomes shed light on interconnected biogeochemical processes in an aquifer system.</title>
        <authorList>
            <person name="Anantharaman K."/>
            <person name="Brown C.T."/>
            <person name="Hug L.A."/>
            <person name="Sharon I."/>
            <person name="Castelle C.J."/>
            <person name="Probst A.J."/>
            <person name="Thomas B.C."/>
            <person name="Singh A."/>
            <person name="Wilkins M.J."/>
            <person name="Karaoz U."/>
            <person name="Brodie E.L."/>
            <person name="Williams K.H."/>
            <person name="Hubbard S.S."/>
            <person name="Banfield J.F."/>
        </authorList>
    </citation>
    <scope>NUCLEOTIDE SEQUENCE [LARGE SCALE GENOMIC DNA]</scope>
</reference>
<dbReference type="GO" id="GO:0033856">
    <property type="term" value="F:pyridoxine 5'-phosphate synthase activity"/>
    <property type="evidence" value="ECO:0007669"/>
    <property type="project" value="UniProtKB-UniRule"/>
</dbReference>
<feature type="binding site" evidence="4">
    <location>
        <begin position="217"/>
        <end position="218"/>
    </location>
    <ligand>
        <name>3-amino-2-oxopropyl phosphate</name>
        <dbReference type="ChEBI" id="CHEBI:57279"/>
    </ligand>
</feature>
<feature type="binding site" evidence="4">
    <location>
        <begin position="13"/>
        <end position="14"/>
    </location>
    <ligand>
        <name>1-deoxy-D-xylulose 5-phosphate</name>
        <dbReference type="ChEBI" id="CHEBI:57792"/>
    </ligand>
</feature>
<dbReference type="InterPro" id="IPR013785">
    <property type="entry name" value="Aldolase_TIM"/>
</dbReference>
<feature type="binding site" evidence="4">
    <location>
        <position position="54"/>
    </location>
    <ligand>
        <name>1-deoxy-D-xylulose 5-phosphate</name>
        <dbReference type="ChEBI" id="CHEBI:57792"/>
    </ligand>
</feature>
<protein>
    <recommendedName>
        <fullName evidence="4 5">Pyridoxine 5'-phosphate synthase</fullName>
        <shortName evidence="4">PNP synthase</shortName>
        <ecNumber evidence="4 5">2.6.99.2</ecNumber>
    </recommendedName>
</protein>
<evidence type="ECO:0000256" key="4">
    <source>
        <dbReference type="HAMAP-Rule" id="MF_00279"/>
    </source>
</evidence>
<dbReference type="EMBL" id="MGDI01000022">
    <property type="protein sequence ID" value="OGL53733.1"/>
    <property type="molecule type" value="Genomic_DNA"/>
</dbReference>
<dbReference type="HAMAP" id="MF_00279">
    <property type="entry name" value="PdxJ"/>
    <property type="match status" value="1"/>
</dbReference>
<comment type="catalytic activity">
    <reaction evidence="4">
        <text>3-amino-2-oxopropyl phosphate + 1-deoxy-D-xylulose 5-phosphate = pyridoxine 5'-phosphate + phosphate + 2 H2O + H(+)</text>
        <dbReference type="Rhea" id="RHEA:15265"/>
        <dbReference type="ChEBI" id="CHEBI:15377"/>
        <dbReference type="ChEBI" id="CHEBI:15378"/>
        <dbReference type="ChEBI" id="CHEBI:43474"/>
        <dbReference type="ChEBI" id="CHEBI:57279"/>
        <dbReference type="ChEBI" id="CHEBI:57792"/>
        <dbReference type="ChEBI" id="CHEBI:58589"/>
        <dbReference type="EC" id="2.6.99.2"/>
    </reaction>
</comment>
<comment type="subunit">
    <text evidence="4">Homooctamer; tetramer of dimers.</text>
</comment>
<dbReference type="NCBIfam" id="TIGR00559">
    <property type="entry name" value="pdxJ"/>
    <property type="match status" value="1"/>
</dbReference>
<feature type="binding site" evidence="4">
    <location>
        <position position="49"/>
    </location>
    <ligand>
        <name>1-deoxy-D-xylulose 5-phosphate</name>
        <dbReference type="ChEBI" id="CHEBI:57792"/>
    </ligand>
</feature>
<feature type="binding site" evidence="4">
    <location>
        <position position="11"/>
    </location>
    <ligand>
        <name>3-amino-2-oxopropyl phosphate</name>
        <dbReference type="ChEBI" id="CHEBI:57279"/>
    </ligand>
</feature>
<sequence>MEVRVLKLGVNVDHVATLRQARKTIEPDPVWAAIEAELAGADGITIHLREDRRHIQERDLKILREVIRTKLNLEMAPTKEMVKIACSVRPDTVTLVPERREEVTTEGGLDIASMLDKLRRTNENLKLSKIKVGVFIDPVIKQLAVCKKINFDHIEINTGKYSEAKDPAVAEKELMAIRNAVVEALDNNIKVNAGHGLNYKNVIDIVRIDGIEELNIGHSIIARSVFVGIRRAVEEMVLTINKASESRDRLI</sequence>
<keyword evidence="3 4" id="KW-0664">Pyridoxine biosynthesis</keyword>
<dbReference type="Proteomes" id="UP000178082">
    <property type="component" value="Unassembled WGS sequence"/>
</dbReference>
<comment type="pathway">
    <text evidence="4">Cofactor biosynthesis; pyridoxine 5'-phosphate biosynthesis; pyridoxine 5'-phosphate from D-erythrose 4-phosphate: step 5/5.</text>
</comment>
<dbReference type="STRING" id="1817883.A3G31_03235"/>
<dbReference type="NCBIfam" id="NF003625">
    <property type="entry name" value="PRK05265.1-3"/>
    <property type="match status" value="1"/>
</dbReference>
<feature type="site" description="Transition state stabilizer" evidence="4">
    <location>
        <position position="155"/>
    </location>
</feature>
<evidence type="ECO:0000256" key="1">
    <source>
        <dbReference type="ARBA" id="ARBA00022490"/>
    </source>
</evidence>
<comment type="subcellular location">
    <subcellularLocation>
        <location evidence="4">Cytoplasm</location>
    </subcellularLocation>
</comment>
<evidence type="ECO:0000256" key="3">
    <source>
        <dbReference type="ARBA" id="ARBA00023096"/>
    </source>
</evidence>
<dbReference type="GO" id="GO:0005829">
    <property type="term" value="C:cytosol"/>
    <property type="evidence" value="ECO:0007669"/>
    <property type="project" value="TreeGrafter"/>
</dbReference>
<comment type="similarity">
    <text evidence="4">Belongs to the PNP synthase family.</text>
</comment>
<dbReference type="Gene3D" id="3.20.20.70">
    <property type="entry name" value="Aldolase class I"/>
    <property type="match status" value="1"/>
</dbReference>
<feature type="active site" description="Proton acceptor" evidence="4">
    <location>
        <position position="74"/>
    </location>
</feature>
<dbReference type="CDD" id="cd00003">
    <property type="entry name" value="PNPsynthase"/>
    <property type="match status" value="1"/>
</dbReference>
<feature type="binding site" evidence="4">
    <location>
        <position position="104"/>
    </location>
    <ligand>
        <name>1-deoxy-D-xylulose 5-phosphate</name>
        <dbReference type="ChEBI" id="CHEBI:57792"/>
    </ligand>
</feature>
<feature type="active site" description="Proton donor" evidence="4">
    <location>
        <position position="195"/>
    </location>
</feature>
<name>A0A1F7SIY6_9BACT</name>
<dbReference type="Pfam" id="PF03740">
    <property type="entry name" value="PdxJ"/>
    <property type="match status" value="1"/>
</dbReference>
<dbReference type="UniPathway" id="UPA00244">
    <property type="reaction ID" value="UER00313"/>
</dbReference>
<dbReference type="InterPro" id="IPR036130">
    <property type="entry name" value="Pyridoxine-5'_phos_synth"/>
</dbReference>